<dbReference type="Pfam" id="PF13231">
    <property type="entry name" value="PMT_2"/>
    <property type="match status" value="1"/>
</dbReference>
<feature type="transmembrane region" description="Helical" evidence="8">
    <location>
        <begin position="289"/>
        <end position="307"/>
    </location>
</feature>
<dbReference type="PANTHER" id="PTHR33908">
    <property type="entry name" value="MANNOSYLTRANSFERASE YKCB-RELATED"/>
    <property type="match status" value="1"/>
</dbReference>
<sequence>MLITGSWLIPLRDFKPHLTKPPLTYWAIGVSLNTFGINEWGARIPNAVAFSVTVLLVGLIGAGLFGERYGPWASVIYLTSIVPFAASNIVTTDTILVMWEVAAIWAFLKGYQAETKARARMWFAIMSLFWGLGFLTKGPAIFPVAAALGLFWIFKRRLFRVFPAGFAVIFIFLVTGLSWYVIVWKQYPWAMDLIIKEQVTGRLFYDMFHRNSAWYAPFYIYLPMVLFGCLPWAFGWIGIVRRHLEHRTLRDALNQAKIAISRDPEWLFIFLWWAVPLLIFCVAKSRLPLYILPVFPPMAIATARLLFKEEPPGFVFTKKVLVTLVFFLTLKGIAAVIPAPQDARAMYRAFSSHINDSNEIDAIGGPFLDGLAFYSGKPVEYLPTNLSGPSSHPTDSQWDEEIREIKEGKSEIFVLDVKKKSRLELIKHLGLEAKLLKRFHRYGLFKVYSKEG</sequence>
<feature type="domain" description="Glycosyltransferase RgtA/B/C/D-like" evidence="9">
    <location>
        <begin position="20"/>
        <end position="179"/>
    </location>
</feature>
<organism evidence="10 11">
    <name type="scientific">Dissulfuribacter thermophilus</name>
    <dbReference type="NCBI Taxonomy" id="1156395"/>
    <lineage>
        <taxon>Bacteria</taxon>
        <taxon>Pseudomonadati</taxon>
        <taxon>Thermodesulfobacteriota</taxon>
        <taxon>Dissulfuribacteria</taxon>
        <taxon>Dissulfuribacterales</taxon>
        <taxon>Dissulfuribacteraceae</taxon>
        <taxon>Dissulfuribacter</taxon>
    </lineage>
</organism>
<keyword evidence="3" id="KW-0328">Glycosyltransferase</keyword>
<name>A0A1B9F6R3_9BACT</name>
<dbReference type="STRING" id="1156395.DBT_0947"/>
<feature type="transmembrane region" description="Helical" evidence="8">
    <location>
        <begin position="319"/>
        <end position="339"/>
    </location>
</feature>
<evidence type="ECO:0000256" key="1">
    <source>
        <dbReference type="ARBA" id="ARBA00004651"/>
    </source>
</evidence>
<proteinExistence type="predicted"/>
<comment type="subcellular location">
    <subcellularLocation>
        <location evidence="1">Cell membrane</location>
        <topology evidence="1">Multi-pass membrane protein</topology>
    </subcellularLocation>
</comment>
<evidence type="ECO:0000259" key="9">
    <source>
        <dbReference type="Pfam" id="PF13231"/>
    </source>
</evidence>
<dbReference type="AlphaFoldDB" id="A0A1B9F6R3"/>
<evidence type="ECO:0000313" key="10">
    <source>
        <dbReference type="EMBL" id="OCC15596.1"/>
    </source>
</evidence>
<dbReference type="InterPro" id="IPR050297">
    <property type="entry name" value="LipidA_mod_glycosyltrf_83"/>
</dbReference>
<comment type="caution">
    <text evidence="10">The sequence shown here is derived from an EMBL/GenBank/DDBJ whole genome shotgun (WGS) entry which is preliminary data.</text>
</comment>
<accession>A0A1B9F6R3</accession>
<feature type="transmembrane region" description="Helical" evidence="8">
    <location>
        <begin position="266"/>
        <end position="283"/>
    </location>
</feature>
<evidence type="ECO:0000256" key="6">
    <source>
        <dbReference type="ARBA" id="ARBA00022989"/>
    </source>
</evidence>
<evidence type="ECO:0000256" key="4">
    <source>
        <dbReference type="ARBA" id="ARBA00022679"/>
    </source>
</evidence>
<evidence type="ECO:0000313" key="11">
    <source>
        <dbReference type="Proteomes" id="UP000093080"/>
    </source>
</evidence>
<evidence type="ECO:0000256" key="3">
    <source>
        <dbReference type="ARBA" id="ARBA00022676"/>
    </source>
</evidence>
<protein>
    <submittedName>
        <fullName evidence="10">Polymyxin resistance protein ArnT</fullName>
    </submittedName>
</protein>
<evidence type="ECO:0000256" key="8">
    <source>
        <dbReference type="SAM" id="Phobius"/>
    </source>
</evidence>
<dbReference type="InterPro" id="IPR038731">
    <property type="entry name" value="RgtA/B/C-like"/>
</dbReference>
<dbReference type="Proteomes" id="UP000093080">
    <property type="component" value="Unassembled WGS sequence"/>
</dbReference>
<dbReference type="PANTHER" id="PTHR33908:SF3">
    <property type="entry name" value="UNDECAPRENYL PHOSPHATE-ALPHA-4-AMINO-4-DEOXY-L-ARABINOSE ARABINOSYL TRANSFERASE"/>
    <property type="match status" value="1"/>
</dbReference>
<dbReference type="GO" id="GO:0009103">
    <property type="term" value="P:lipopolysaccharide biosynthetic process"/>
    <property type="evidence" value="ECO:0007669"/>
    <property type="project" value="UniProtKB-ARBA"/>
</dbReference>
<evidence type="ECO:0000256" key="5">
    <source>
        <dbReference type="ARBA" id="ARBA00022692"/>
    </source>
</evidence>
<feature type="transmembrane region" description="Helical" evidence="8">
    <location>
        <begin position="47"/>
        <end position="66"/>
    </location>
</feature>
<evidence type="ECO:0000256" key="2">
    <source>
        <dbReference type="ARBA" id="ARBA00022475"/>
    </source>
</evidence>
<gene>
    <name evidence="10" type="ORF">DBT_0947</name>
</gene>
<keyword evidence="7 8" id="KW-0472">Membrane</keyword>
<feature type="transmembrane region" description="Helical" evidence="8">
    <location>
        <begin position="75"/>
        <end position="108"/>
    </location>
</feature>
<keyword evidence="11" id="KW-1185">Reference proteome</keyword>
<keyword evidence="5 8" id="KW-0812">Transmembrane</keyword>
<keyword evidence="6 8" id="KW-1133">Transmembrane helix</keyword>
<evidence type="ECO:0000256" key="7">
    <source>
        <dbReference type="ARBA" id="ARBA00023136"/>
    </source>
</evidence>
<feature type="transmembrane region" description="Helical" evidence="8">
    <location>
        <begin position="218"/>
        <end position="240"/>
    </location>
</feature>
<dbReference type="GO" id="GO:0005886">
    <property type="term" value="C:plasma membrane"/>
    <property type="evidence" value="ECO:0007669"/>
    <property type="project" value="UniProtKB-SubCell"/>
</dbReference>
<feature type="transmembrane region" description="Helical" evidence="8">
    <location>
        <begin position="128"/>
        <end position="154"/>
    </location>
</feature>
<dbReference type="GO" id="GO:0010041">
    <property type="term" value="P:response to iron(III) ion"/>
    <property type="evidence" value="ECO:0007669"/>
    <property type="project" value="TreeGrafter"/>
</dbReference>
<keyword evidence="4" id="KW-0808">Transferase</keyword>
<reference evidence="10 11" key="1">
    <citation type="submission" date="2016-06" db="EMBL/GenBank/DDBJ databases">
        <title>Respiratory ammonification of nitrate coupled to the oxidation of elemental sulfur in deep-sea autotrophic thermophilic bacteria.</title>
        <authorList>
            <person name="Slobodkina G.B."/>
            <person name="Mardanov A.V."/>
            <person name="Ravin N.V."/>
            <person name="Frolova A.A."/>
            <person name="Viryasiv M.B."/>
            <person name="Chernyh N.A."/>
            <person name="Bonch-Osmolovskaya E.A."/>
            <person name="Slobodkin A.I."/>
        </authorList>
    </citation>
    <scope>NUCLEOTIDE SEQUENCE [LARGE SCALE GENOMIC DNA]</scope>
    <source>
        <strain evidence="10 11">S69</strain>
    </source>
</reference>
<dbReference type="EMBL" id="MAGO01000004">
    <property type="protein sequence ID" value="OCC15596.1"/>
    <property type="molecule type" value="Genomic_DNA"/>
</dbReference>
<feature type="transmembrane region" description="Helical" evidence="8">
    <location>
        <begin position="161"/>
        <end position="182"/>
    </location>
</feature>
<keyword evidence="2" id="KW-1003">Cell membrane</keyword>
<dbReference type="GO" id="GO:0016763">
    <property type="term" value="F:pentosyltransferase activity"/>
    <property type="evidence" value="ECO:0007669"/>
    <property type="project" value="TreeGrafter"/>
</dbReference>